<reference evidence="1 2" key="1">
    <citation type="submission" date="2021-03" db="EMBL/GenBank/DDBJ databases">
        <title>Complete Genome of Pseudoalteromonas viridis Strain BBR56, a new biocontrol bacterial candidate.</title>
        <authorList>
            <person name="Handayani D.P."/>
            <person name="Isnansetyo A."/>
            <person name="Istiqomah I."/>
            <person name="Jumina J."/>
        </authorList>
    </citation>
    <scope>NUCLEOTIDE SEQUENCE [LARGE SCALE GENOMIC DNA]</scope>
    <source>
        <strain evidence="1 2">BBR56</strain>
    </source>
</reference>
<proteinExistence type="predicted"/>
<dbReference type="RefSeq" id="WP_209053011.1">
    <property type="nucleotide sequence ID" value="NZ_CP072425.1"/>
</dbReference>
<dbReference type="Proteomes" id="UP000665025">
    <property type="component" value="Chromosome 1"/>
</dbReference>
<accession>A0ABX7VCQ1</accession>
<sequence>MIWQSRLKRGDYRGAEEQSGLQIEGRFLLELVLYHAVCRLSAGITIKNLFQFQFIGLT</sequence>
<evidence type="ECO:0000313" key="2">
    <source>
        <dbReference type="Proteomes" id="UP000665025"/>
    </source>
</evidence>
<keyword evidence="2" id="KW-1185">Reference proteome</keyword>
<dbReference type="EMBL" id="CP072425">
    <property type="protein sequence ID" value="QTL36453.1"/>
    <property type="molecule type" value="Genomic_DNA"/>
</dbReference>
<name>A0ABX7VCQ1_9GAMM</name>
<evidence type="ECO:0000313" key="1">
    <source>
        <dbReference type="EMBL" id="QTL36453.1"/>
    </source>
</evidence>
<organism evidence="1 2">
    <name type="scientific">Pseudoalteromonas viridis</name>
    <dbReference type="NCBI Taxonomy" id="339617"/>
    <lineage>
        <taxon>Bacteria</taxon>
        <taxon>Pseudomonadati</taxon>
        <taxon>Pseudomonadota</taxon>
        <taxon>Gammaproteobacteria</taxon>
        <taxon>Alteromonadales</taxon>
        <taxon>Pseudoalteromonadaceae</taxon>
        <taxon>Pseudoalteromonas</taxon>
    </lineage>
</organism>
<gene>
    <name evidence="1" type="ORF">J5X90_05240</name>
</gene>
<protein>
    <submittedName>
        <fullName evidence="1">Uncharacterized protein</fullName>
    </submittedName>
</protein>